<dbReference type="InterPro" id="IPR052042">
    <property type="entry name" value="Tail_sheath_structural"/>
</dbReference>
<keyword evidence="5" id="KW-1185">Reference proteome</keyword>
<dbReference type="RefSeq" id="WP_029990119.1">
    <property type="nucleotide sequence ID" value="NZ_ATMJ01000016.1"/>
</dbReference>
<comment type="caution">
    <text evidence="4">The sequence shown here is derived from an EMBL/GenBank/DDBJ whole genome shotgun (WGS) entry which is preliminary data.</text>
</comment>
<dbReference type="PANTHER" id="PTHR35861:SF1">
    <property type="entry name" value="PHAGE TAIL SHEATH PROTEIN"/>
    <property type="match status" value="1"/>
</dbReference>
<dbReference type="AlphaFoldDB" id="A0A085JCY9"/>
<comment type="similarity">
    <text evidence="1">Belongs to the myoviridae tail sheath protein family.</text>
</comment>
<dbReference type="EMBL" id="JMPR01000038">
    <property type="protein sequence ID" value="KFD18335.1"/>
    <property type="molecule type" value="Genomic_DNA"/>
</dbReference>
<dbReference type="OrthoDB" id="9767864at2"/>
<dbReference type="eggNOG" id="COG3497">
    <property type="taxonomic scope" value="Bacteria"/>
</dbReference>
<dbReference type="InterPro" id="IPR035089">
    <property type="entry name" value="Phage_sheath_subtilisin"/>
</dbReference>
<accession>A0A085JCY9</accession>
<dbReference type="Proteomes" id="UP000028602">
    <property type="component" value="Unassembled WGS sequence"/>
</dbReference>
<proteinExistence type="inferred from homology"/>
<evidence type="ECO:0000313" key="4">
    <source>
        <dbReference type="EMBL" id="KFD18335.1"/>
    </source>
</evidence>
<name>A0A085JCY9_9GAMM</name>
<dbReference type="PANTHER" id="PTHR35861">
    <property type="match status" value="1"/>
</dbReference>
<gene>
    <name evidence="4" type="ORF">GTPT_2525</name>
</gene>
<evidence type="ECO:0000256" key="1">
    <source>
        <dbReference type="ARBA" id="ARBA00008005"/>
    </source>
</evidence>
<dbReference type="InterPro" id="IPR020287">
    <property type="entry name" value="Tail_sheath_C"/>
</dbReference>
<reference evidence="4 5" key="1">
    <citation type="submission" date="2014-05" db="EMBL/GenBank/DDBJ databases">
        <title>ATOL: Assembling a taxonomically balanced genome-scale reconstruction of the evolutionary history of the Enterobacteriaceae.</title>
        <authorList>
            <person name="Plunkett G.III."/>
            <person name="Neeno-Eckwall E.C."/>
            <person name="Glasner J.D."/>
            <person name="Perna N.T."/>
        </authorList>
    </citation>
    <scope>NUCLEOTIDE SEQUENCE [LARGE SCALE GENOMIC DNA]</scope>
    <source>
        <strain evidence="4 5">ATCC 33301</strain>
    </source>
</reference>
<protein>
    <submittedName>
        <fullName evidence="4">Phage tail sheath monomer</fullName>
    </submittedName>
</protein>
<dbReference type="Pfam" id="PF04984">
    <property type="entry name" value="Phage_sheath_1"/>
    <property type="match status" value="1"/>
</dbReference>
<dbReference type="Pfam" id="PF17482">
    <property type="entry name" value="Phage_sheath_1C"/>
    <property type="match status" value="1"/>
</dbReference>
<evidence type="ECO:0000313" key="5">
    <source>
        <dbReference type="Proteomes" id="UP000028602"/>
    </source>
</evidence>
<evidence type="ECO:0000259" key="2">
    <source>
        <dbReference type="Pfam" id="PF04984"/>
    </source>
</evidence>
<evidence type="ECO:0000259" key="3">
    <source>
        <dbReference type="Pfam" id="PF17482"/>
    </source>
</evidence>
<organism evidence="4 5">
    <name type="scientific">Tatumella ptyseos ATCC 33301</name>
    <dbReference type="NCBI Taxonomy" id="1005995"/>
    <lineage>
        <taxon>Bacteria</taxon>
        <taxon>Pseudomonadati</taxon>
        <taxon>Pseudomonadota</taxon>
        <taxon>Gammaproteobacteria</taxon>
        <taxon>Enterobacterales</taxon>
        <taxon>Erwiniaceae</taxon>
        <taxon>Tatumella</taxon>
    </lineage>
</organism>
<sequence>MAQLHGVETIELAAGAMAVTTIPTAVIGITGTAPGASAGSVATASTGTPLLDNRVTFSAIAAGQAGNRLMISATEDAGKNTETTVTTDETGVIRIVMAANTTALQLTEAVNKAAPGVMAKTESGQGTMQPFELQLSGGTDEPFPLNIPVAVTSQAQVRLLGTEGTLPQALTDISDQRTALTIVVRVAECQTVAKQQPEVLNGIRALGTSLAVTSYQPRILLATGFSESDAVGKSLETVANKLRAVAYIDCASGATLQEVVTRRQLYGARCELLRPRVLISGISGLQEYRPYSAVAAGLRARIDYENGWWWSKSNQEIFNIQGVEQVDEFIAGEEACDANLLNMQNVSTIIRHSGFRHWGNRLCSADPRWQFESVRRTADVIEDSIQNTMLNYIDRPLDKEIADDVIGTINAYMRQLTLLKAIFGGQAWLDDELNTAESLAAGVLFINYDFGPKSPTERITLRVRVNNNYALEEMVTA</sequence>
<feature type="domain" description="Tail sheath protein C-terminal" evidence="3">
    <location>
        <begin position="365"/>
        <end position="465"/>
    </location>
</feature>
<feature type="domain" description="Tail sheath protein subtilisin-like" evidence="2">
    <location>
        <begin position="211"/>
        <end position="361"/>
    </location>
</feature>